<dbReference type="SUPFAM" id="SSF51338">
    <property type="entry name" value="Composite domain of metallo-dependent hydrolases"/>
    <property type="match status" value="1"/>
</dbReference>
<organism evidence="1 2">
    <name type="scientific">Acidisoma silvae</name>
    <dbReference type="NCBI Taxonomy" id="2802396"/>
    <lineage>
        <taxon>Bacteria</taxon>
        <taxon>Pseudomonadati</taxon>
        <taxon>Pseudomonadota</taxon>
        <taxon>Alphaproteobacteria</taxon>
        <taxon>Acetobacterales</taxon>
        <taxon>Acidocellaceae</taxon>
        <taxon>Acidisoma</taxon>
    </lineage>
</organism>
<dbReference type="GO" id="GO:0016810">
    <property type="term" value="F:hydrolase activity, acting on carbon-nitrogen (but not peptide) bonds"/>
    <property type="evidence" value="ECO:0007669"/>
    <property type="project" value="InterPro"/>
</dbReference>
<name>A0A963YVT1_9PROT</name>
<keyword evidence="2" id="KW-1185">Reference proteome</keyword>
<dbReference type="InterPro" id="IPR011059">
    <property type="entry name" value="Metal-dep_hydrolase_composite"/>
</dbReference>
<dbReference type="Gene3D" id="2.30.40.10">
    <property type="entry name" value="Urease, subunit C, domain 1"/>
    <property type="match status" value="1"/>
</dbReference>
<dbReference type="RefSeq" id="WP_227323483.1">
    <property type="nucleotide sequence ID" value="NZ_JAESVB010000018.1"/>
</dbReference>
<evidence type="ECO:0000313" key="2">
    <source>
        <dbReference type="Proteomes" id="UP000708298"/>
    </source>
</evidence>
<dbReference type="Proteomes" id="UP000708298">
    <property type="component" value="Unassembled WGS sequence"/>
</dbReference>
<gene>
    <name evidence="1" type="ORF">ASILVAE211_21795</name>
</gene>
<evidence type="ECO:0000313" key="1">
    <source>
        <dbReference type="EMBL" id="MCB8877841.1"/>
    </source>
</evidence>
<sequence>MTTQKHARVLYKNGIIASMDEDIGNLPVGDVLVEDDHIVSIGPEFVGFH</sequence>
<comment type="caution">
    <text evidence="1">The sequence shown here is derived from an EMBL/GenBank/DDBJ whole genome shotgun (WGS) entry which is preliminary data.</text>
</comment>
<dbReference type="AlphaFoldDB" id="A0A963YVT1"/>
<proteinExistence type="predicted"/>
<accession>A0A963YVT1</accession>
<protein>
    <submittedName>
        <fullName evidence="1">Uncharacterized protein</fullName>
    </submittedName>
</protein>
<dbReference type="EMBL" id="JAESVB010000018">
    <property type="protein sequence ID" value="MCB8877841.1"/>
    <property type="molecule type" value="Genomic_DNA"/>
</dbReference>
<reference evidence="1" key="2">
    <citation type="submission" date="2021-01" db="EMBL/GenBank/DDBJ databases">
        <authorList>
            <person name="Mieszkin S."/>
            <person name="Pouder E."/>
            <person name="Alain K."/>
        </authorList>
    </citation>
    <scope>NUCLEOTIDE SEQUENCE</scope>
    <source>
        <strain evidence="1">HW T2.11</strain>
    </source>
</reference>
<reference evidence="1" key="1">
    <citation type="journal article" date="2021" name="Microorganisms">
        <title>Acidisoma silvae sp. nov. and Acidisomacellulosilytica sp. nov., Two Acidophilic Bacteria Isolated from Decaying Wood, Hydrolyzing Cellulose and Producing Poly-3-hydroxybutyrate.</title>
        <authorList>
            <person name="Mieszkin S."/>
            <person name="Pouder E."/>
            <person name="Uroz S."/>
            <person name="Simon-Colin C."/>
            <person name="Alain K."/>
        </authorList>
    </citation>
    <scope>NUCLEOTIDE SEQUENCE</scope>
    <source>
        <strain evidence="1">HW T2.11</strain>
    </source>
</reference>